<comment type="similarity">
    <text evidence="3 9">Belongs to the PTPS family. QueD subfamily.</text>
</comment>
<dbReference type="PANTHER" id="PTHR12589:SF7">
    <property type="entry name" value="6-PYRUVOYL TETRAHYDROBIOPTERIN SYNTHASE"/>
    <property type="match status" value="1"/>
</dbReference>
<dbReference type="EC" id="4.-.-.-" evidence="9"/>
<dbReference type="GO" id="GO:0070497">
    <property type="term" value="F:6-carboxytetrahydropterin synthase activity"/>
    <property type="evidence" value="ECO:0007669"/>
    <property type="project" value="UniProtKB-EC"/>
</dbReference>
<evidence type="ECO:0000256" key="9">
    <source>
        <dbReference type="PIRNR" id="PIRNR006113"/>
    </source>
</evidence>
<comment type="pathway">
    <text evidence="2 9">Purine metabolism; 7-cyano-7-deazaguanine biosynthesis.</text>
</comment>
<dbReference type="InterPro" id="IPR038418">
    <property type="entry name" value="6-PTP_synth/QueD_sf"/>
</dbReference>
<evidence type="ECO:0000256" key="6">
    <source>
        <dbReference type="ARBA" id="ARBA00022833"/>
    </source>
</evidence>
<keyword evidence="5 9" id="KW-0479">Metal-binding</keyword>
<evidence type="ECO:0000256" key="1">
    <source>
        <dbReference type="ARBA" id="ARBA00002285"/>
    </source>
</evidence>
<dbReference type="RefSeq" id="WP_379725537.1">
    <property type="nucleotide sequence ID" value="NZ_JBHRYJ010000002.1"/>
</dbReference>
<comment type="catalytic activity">
    <reaction evidence="8 9">
        <text>7,8-dihydroneopterin 3'-triphosphate + H2O = 6-carboxy-5,6,7,8-tetrahydropterin + triphosphate + acetaldehyde + 2 H(+)</text>
        <dbReference type="Rhea" id="RHEA:27966"/>
        <dbReference type="ChEBI" id="CHEBI:15343"/>
        <dbReference type="ChEBI" id="CHEBI:15377"/>
        <dbReference type="ChEBI" id="CHEBI:15378"/>
        <dbReference type="ChEBI" id="CHEBI:18036"/>
        <dbReference type="ChEBI" id="CHEBI:58462"/>
        <dbReference type="ChEBI" id="CHEBI:61032"/>
        <dbReference type="EC" id="4.1.2.50"/>
    </reaction>
</comment>
<dbReference type="PIRSF" id="PIRSF006113">
    <property type="entry name" value="PTP_synth"/>
    <property type="match status" value="1"/>
</dbReference>
<dbReference type="SUPFAM" id="SSF55620">
    <property type="entry name" value="Tetrahydrobiopterin biosynthesis enzymes-like"/>
    <property type="match status" value="1"/>
</dbReference>
<evidence type="ECO:0000256" key="4">
    <source>
        <dbReference type="ARBA" id="ARBA00018141"/>
    </source>
</evidence>
<gene>
    <name evidence="10" type="ORF">ACFOOQ_10190</name>
</gene>
<keyword evidence="11" id="KW-1185">Reference proteome</keyword>
<evidence type="ECO:0000256" key="3">
    <source>
        <dbReference type="ARBA" id="ARBA00008900"/>
    </source>
</evidence>
<evidence type="ECO:0000313" key="11">
    <source>
        <dbReference type="Proteomes" id="UP001595711"/>
    </source>
</evidence>
<sequence>MLPALLEMTKDFRFEAAHTLQRDIGAEGSRRIHGHSYRARVAVRGRPDPATGMVIDLEKLEQLFAAIRARLDHHFLDEVEGLGPATMENLAVWIWRCLAPDVAGLSRVTLYRDSLGESCTYLGE</sequence>
<evidence type="ECO:0000256" key="7">
    <source>
        <dbReference type="ARBA" id="ARBA00023239"/>
    </source>
</evidence>
<comment type="cofactor">
    <cofactor evidence="9">
        <name>Zn(2+)</name>
        <dbReference type="ChEBI" id="CHEBI:29105"/>
    </cofactor>
    <text evidence="9">Binds 1 zinc ion per subunit.</text>
</comment>
<dbReference type="Pfam" id="PF01242">
    <property type="entry name" value="PTPS"/>
    <property type="match status" value="1"/>
</dbReference>
<organism evidence="10 11">
    <name type="scientific">Ferrovibrio xuzhouensis</name>
    <dbReference type="NCBI Taxonomy" id="1576914"/>
    <lineage>
        <taxon>Bacteria</taxon>
        <taxon>Pseudomonadati</taxon>
        <taxon>Pseudomonadota</taxon>
        <taxon>Alphaproteobacteria</taxon>
        <taxon>Rhodospirillales</taxon>
        <taxon>Rhodospirillaceae</taxon>
        <taxon>Ferrovibrio</taxon>
    </lineage>
</organism>
<reference evidence="11" key="1">
    <citation type="journal article" date="2019" name="Int. J. Syst. Evol. Microbiol.">
        <title>The Global Catalogue of Microorganisms (GCM) 10K type strain sequencing project: providing services to taxonomists for standard genome sequencing and annotation.</title>
        <authorList>
            <consortium name="The Broad Institute Genomics Platform"/>
            <consortium name="The Broad Institute Genome Sequencing Center for Infectious Disease"/>
            <person name="Wu L."/>
            <person name="Ma J."/>
        </authorList>
    </citation>
    <scope>NUCLEOTIDE SEQUENCE [LARGE SCALE GENOMIC DNA]</scope>
    <source>
        <strain evidence="11">KCTC 42182</strain>
    </source>
</reference>
<dbReference type="EMBL" id="JBHRYJ010000002">
    <property type="protein sequence ID" value="MFC3675913.1"/>
    <property type="molecule type" value="Genomic_DNA"/>
</dbReference>
<keyword evidence="6 9" id="KW-0862">Zinc</keyword>
<proteinExistence type="inferred from homology"/>
<dbReference type="Gene3D" id="3.30.479.10">
    <property type="entry name" value="6-pyruvoyl tetrahydropterin synthase/QueD"/>
    <property type="match status" value="1"/>
</dbReference>
<evidence type="ECO:0000256" key="5">
    <source>
        <dbReference type="ARBA" id="ARBA00022723"/>
    </source>
</evidence>
<dbReference type="InterPro" id="IPR007115">
    <property type="entry name" value="6-PTP_synth/QueD"/>
</dbReference>
<comment type="caution">
    <text evidence="10">The sequence shown here is derived from an EMBL/GenBank/DDBJ whole genome shotgun (WGS) entry which is preliminary data.</text>
</comment>
<dbReference type="Proteomes" id="UP001595711">
    <property type="component" value="Unassembled WGS sequence"/>
</dbReference>
<keyword evidence="9" id="KW-0671">Queuosine biosynthesis</keyword>
<protein>
    <recommendedName>
        <fullName evidence="4 9">6-carboxy-5,6,7,8-tetrahydropterin synthase</fullName>
        <ecNumber evidence="9">4.-.-.-</ecNumber>
    </recommendedName>
</protein>
<evidence type="ECO:0000256" key="2">
    <source>
        <dbReference type="ARBA" id="ARBA00005061"/>
    </source>
</evidence>
<keyword evidence="7 9" id="KW-0456">Lyase</keyword>
<name>A0ABV7VI96_9PROT</name>
<evidence type="ECO:0000313" key="10">
    <source>
        <dbReference type="EMBL" id="MFC3675913.1"/>
    </source>
</evidence>
<evidence type="ECO:0000256" key="8">
    <source>
        <dbReference type="ARBA" id="ARBA00048807"/>
    </source>
</evidence>
<comment type="function">
    <text evidence="1">Catalyzes the conversion of 7,8-dihydroneopterin triphosphate (H2NTP) to 6-carboxy-5,6,7,8-tetrahydropterin (CPH4) and acetaldehyde.</text>
</comment>
<dbReference type="PANTHER" id="PTHR12589">
    <property type="entry name" value="PYRUVOYL TETRAHYDROBIOPTERIN SYNTHASE"/>
    <property type="match status" value="1"/>
</dbReference>
<accession>A0ABV7VI96</accession>